<keyword evidence="1" id="KW-1133">Transmembrane helix</keyword>
<evidence type="ECO:0008006" key="4">
    <source>
        <dbReference type="Google" id="ProtNLM"/>
    </source>
</evidence>
<keyword evidence="1" id="KW-0812">Transmembrane</keyword>
<reference evidence="2" key="1">
    <citation type="submission" date="2021-02" db="EMBL/GenBank/DDBJ databases">
        <authorList>
            <person name="Nowell W R."/>
        </authorList>
    </citation>
    <scope>NUCLEOTIDE SEQUENCE</scope>
</reference>
<sequence length="101" mass="11386">MDCKSDCSAVCNPVILGVTHFYWGWDCLKCGEGCLKLLWLVLGEWVWTALCCGVSVVWEDAFYGFSIGVLLRKVTVRWDFSEVVDGIPDFSVWVVLEPNGF</sequence>
<feature type="transmembrane region" description="Helical" evidence="1">
    <location>
        <begin position="45"/>
        <end position="71"/>
    </location>
</feature>
<dbReference type="EMBL" id="CAJNOR010010486">
    <property type="protein sequence ID" value="CAF1654246.1"/>
    <property type="molecule type" value="Genomic_DNA"/>
</dbReference>
<proteinExistence type="predicted"/>
<keyword evidence="3" id="KW-1185">Reference proteome</keyword>
<name>A0A816F095_ADIRI</name>
<evidence type="ECO:0000256" key="1">
    <source>
        <dbReference type="SAM" id="Phobius"/>
    </source>
</evidence>
<organism evidence="2 3">
    <name type="scientific">Adineta ricciae</name>
    <name type="common">Rotifer</name>
    <dbReference type="NCBI Taxonomy" id="249248"/>
    <lineage>
        <taxon>Eukaryota</taxon>
        <taxon>Metazoa</taxon>
        <taxon>Spiralia</taxon>
        <taxon>Gnathifera</taxon>
        <taxon>Rotifera</taxon>
        <taxon>Eurotatoria</taxon>
        <taxon>Bdelloidea</taxon>
        <taxon>Adinetida</taxon>
        <taxon>Adinetidae</taxon>
        <taxon>Adineta</taxon>
    </lineage>
</organism>
<evidence type="ECO:0000313" key="2">
    <source>
        <dbReference type="EMBL" id="CAF1654246.1"/>
    </source>
</evidence>
<protein>
    <recommendedName>
        <fullName evidence="4">Transmembrane protein</fullName>
    </recommendedName>
</protein>
<comment type="caution">
    <text evidence="2">The sequence shown here is derived from an EMBL/GenBank/DDBJ whole genome shotgun (WGS) entry which is preliminary data.</text>
</comment>
<evidence type="ECO:0000313" key="3">
    <source>
        <dbReference type="Proteomes" id="UP000663828"/>
    </source>
</evidence>
<accession>A0A816F095</accession>
<dbReference type="AlphaFoldDB" id="A0A816F095"/>
<dbReference type="Proteomes" id="UP000663828">
    <property type="component" value="Unassembled WGS sequence"/>
</dbReference>
<keyword evidence="1" id="KW-0472">Membrane</keyword>
<gene>
    <name evidence="2" type="ORF">XAT740_LOCUS55599</name>
</gene>